<gene>
    <name evidence="3" type="ORF">A2649_03260</name>
</gene>
<organism evidence="3 4">
    <name type="scientific">Candidatus Yanofskybacteria bacterium RIFCSPHIGHO2_01_FULL_41_26</name>
    <dbReference type="NCBI Taxonomy" id="1802661"/>
    <lineage>
        <taxon>Bacteria</taxon>
        <taxon>Candidatus Yanofskyibacteriota</taxon>
    </lineage>
</organism>
<dbReference type="Pfam" id="PF09832">
    <property type="entry name" value="DUF2059"/>
    <property type="match status" value="1"/>
</dbReference>
<dbReference type="AlphaFoldDB" id="A0A1F8EBV9"/>
<dbReference type="EMBL" id="MGJB01000017">
    <property type="protein sequence ID" value="OGM98282.1"/>
    <property type="molecule type" value="Genomic_DNA"/>
</dbReference>
<sequence>MRDKYSTECLEDGIDPAEFHRIVTEPVGLLKDGLLELVAQIYTEIFTDEEVDELVSIYSSPTFQRLLELTPEIHKRTMTFVVDRMDEIQAQVEEKVEALLETKNPTTKPRRSPWGMDSLD</sequence>
<dbReference type="InterPro" id="IPR018637">
    <property type="entry name" value="DUF2059"/>
</dbReference>
<evidence type="ECO:0000256" key="1">
    <source>
        <dbReference type="SAM" id="MobiDB-lite"/>
    </source>
</evidence>
<feature type="region of interest" description="Disordered" evidence="1">
    <location>
        <begin position="101"/>
        <end position="120"/>
    </location>
</feature>
<dbReference type="Proteomes" id="UP000176893">
    <property type="component" value="Unassembled WGS sequence"/>
</dbReference>
<comment type="caution">
    <text evidence="3">The sequence shown here is derived from an EMBL/GenBank/DDBJ whole genome shotgun (WGS) entry which is preliminary data.</text>
</comment>
<accession>A0A1F8EBV9</accession>
<evidence type="ECO:0000313" key="4">
    <source>
        <dbReference type="Proteomes" id="UP000176893"/>
    </source>
</evidence>
<evidence type="ECO:0000313" key="3">
    <source>
        <dbReference type="EMBL" id="OGM98282.1"/>
    </source>
</evidence>
<feature type="domain" description="DUF2059" evidence="2">
    <location>
        <begin position="36"/>
        <end position="90"/>
    </location>
</feature>
<name>A0A1F8EBV9_9BACT</name>
<reference evidence="3 4" key="1">
    <citation type="journal article" date="2016" name="Nat. Commun.">
        <title>Thousands of microbial genomes shed light on interconnected biogeochemical processes in an aquifer system.</title>
        <authorList>
            <person name="Anantharaman K."/>
            <person name="Brown C.T."/>
            <person name="Hug L.A."/>
            <person name="Sharon I."/>
            <person name="Castelle C.J."/>
            <person name="Probst A.J."/>
            <person name="Thomas B.C."/>
            <person name="Singh A."/>
            <person name="Wilkins M.J."/>
            <person name="Karaoz U."/>
            <person name="Brodie E.L."/>
            <person name="Williams K.H."/>
            <person name="Hubbard S.S."/>
            <person name="Banfield J.F."/>
        </authorList>
    </citation>
    <scope>NUCLEOTIDE SEQUENCE [LARGE SCALE GENOMIC DNA]</scope>
</reference>
<proteinExistence type="predicted"/>
<protein>
    <recommendedName>
        <fullName evidence="2">DUF2059 domain-containing protein</fullName>
    </recommendedName>
</protein>
<evidence type="ECO:0000259" key="2">
    <source>
        <dbReference type="Pfam" id="PF09832"/>
    </source>
</evidence>